<sequence length="544" mass="59200">MPGTVYADGQMSPLRASSSPIINIVEVHPLPTPPSRHGLNEQQQSRAAVPMKPSFSRSKSELPAKALSTAASAINAKNRQNLAHSSVSGDGSVDLNFRMKHQQHSPAVPINSLAKSQSYVTLPTSPPPRFGASSSAGQQKQHFAAMPSSPSYPLPVPSPNTGKMPQFLPMTAKSDFAYPKSSRTANPSSGSPLLGPKPKPLIIVRDSFPLPSPSKSKSASAVDHHHRTEHEQQFLSPIKSKNAAALYHPQPLPLPPNVPSTSSTPNKLGHHHSPAAPTRFGHHHHPSSPKRIGHHHSPQSISKTQPALAHIMAHHSPRLPAGSVLSSTKSLGSHHQRQMPMFAGKKHGHNHQSPHMSPTKLSNGHVSPPQSPSHRLQEIIQRHSQTKDLSGEKVQQQQSPLLQHPSIRALIGLPNSPADDQNPPPPFTPEQHALLMDTVLRPPSGLPFESPRSPPSPLELNEEQRDKLIDAIQGRSQSEDEAEHEGLHPAHRINSAHLEHVLDAIFRKPPGLPFEDDEEDEHSSTNMHHSFAGYETKLFKKDEC</sequence>
<feature type="compositionally biased region" description="Low complexity" evidence="1">
    <location>
        <begin position="187"/>
        <end position="196"/>
    </location>
</feature>
<reference evidence="2 3" key="1">
    <citation type="submission" date="2024-10" db="EMBL/GenBank/DDBJ databases">
        <authorList>
            <person name="Kim D."/>
        </authorList>
    </citation>
    <scope>NUCLEOTIDE SEQUENCE [LARGE SCALE GENOMIC DNA]</scope>
    <source>
        <strain evidence="2">BH-2024</strain>
    </source>
</reference>
<accession>A0ABD2M434</accession>
<protein>
    <submittedName>
        <fullName evidence="2">Uncharacterized protein</fullName>
    </submittedName>
</protein>
<dbReference type="AlphaFoldDB" id="A0ABD2M434"/>
<feature type="region of interest" description="Disordered" evidence="1">
    <location>
        <begin position="119"/>
        <end position="164"/>
    </location>
</feature>
<feature type="region of interest" description="Disordered" evidence="1">
    <location>
        <begin position="29"/>
        <end position="63"/>
    </location>
</feature>
<proteinExistence type="predicted"/>
<dbReference type="Proteomes" id="UP001620626">
    <property type="component" value="Unassembled WGS sequence"/>
</dbReference>
<feature type="compositionally biased region" description="Basic residues" evidence="1">
    <location>
        <begin position="280"/>
        <end position="297"/>
    </location>
</feature>
<feature type="region of interest" description="Disordered" evidence="1">
    <location>
        <begin position="344"/>
        <end position="376"/>
    </location>
</feature>
<feature type="compositionally biased region" description="Polar residues" evidence="1">
    <location>
        <begin position="132"/>
        <end position="141"/>
    </location>
</feature>
<feature type="compositionally biased region" description="Polar residues" evidence="1">
    <location>
        <begin position="353"/>
        <end position="365"/>
    </location>
</feature>
<feature type="region of interest" description="Disordered" evidence="1">
    <location>
        <begin position="178"/>
        <end position="235"/>
    </location>
</feature>
<feature type="region of interest" description="Disordered" evidence="1">
    <location>
        <begin position="247"/>
        <end position="306"/>
    </location>
</feature>
<feature type="region of interest" description="Disordered" evidence="1">
    <location>
        <begin position="384"/>
        <end position="403"/>
    </location>
</feature>
<evidence type="ECO:0000313" key="2">
    <source>
        <dbReference type="EMBL" id="KAL3122288.1"/>
    </source>
</evidence>
<feature type="compositionally biased region" description="Basic and acidic residues" evidence="1">
    <location>
        <begin position="222"/>
        <end position="232"/>
    </location>
</feature>
<feature type="region of interest" description="Disordered" evidence="1">
    <location>
        <begin position="508"/>
        <end position="544"/>
    </location>
</feature>
<evidence type="ECO:0000256" key="1">
    <source>
        <dbReference type="SAM" id="MobiDB-lite"/>
    </source>
</evidence>
<evidence type="ECO:0000313" key="3">
    <source>
        <dbReference type="Proteomes" id="UP001620626"/>
    </source>
</evidence>
<gene>
    <name evidence="2" type="ORF">niasHT_008602</name>
</gene>
<name>A0ABD2M434_9BILA</name>
<dbReference type="EMBL" id="JBICBT010000143">
    <property type="protein sequence ID" value="KAL3122288.1"/>
    <property type="molecule type" value="Genomic_DNA"/>
</dbReference>
<organism evidence="2 3">
    <name type="scientific">Heterodera trifolii</name>
    <dbReference type="NCBI Taxonomy" id="157864"/>
    <lineage>
        <taxon>Eukaryota</taxon>
        <taxon>Metazoa</taxon>
        <taxon>Ecdysozoa</taxon>
        <taxon>Nematoda</taxon>
        <taxon>Chromadorea</taxon>
        <taxon>Rhabditida</taxon>
        <taxon>Tylenchina</taxon>
        <taxon>Tylenchomorpha</taxon>
        <taxon>Tylenchoidea</taxon>
        <taxon>Heteroderidae</taxon>
        <taxon>Heteroderinae</taxon>
        <taxon>Heterodera</taxon>
    </lineage>
</organism>
<keyword evidence="3" id="KW-1185">Reference proteome</keyword>
<comment type="caution">
    <text evidence="2">The sequence shown here is derived from an EMBL/GenBank/DDBJ whole genome shotgun (WGS) entry which is preliminary data.</text>
</comment>